<dbReference type="eggNOG" id="COG3119">
    <property type="taxonomic scope" value="Bacteria"/>
</dbReference>
<dbReference type="Pfam" id="PF00884">
    <property type="entry name" value="Sulfatase"/>
    <property type="match status" value="1"/>
</dbReference>
<keyword evidence="2" id="KW-0378">Hydrolase</keyword>
<comment type="similarity">
    <text evidence="1">Belongs to the sulfatase family.</text>
</comment>
<accession>A0A0S2FH72</accession>
<dbReference type="PATRIC" id="fig|84531.8.peg.4723"/>
<dbReference type="STRING" id="84531.LA76x_4731"/>
<evidence type="ECO:0000256" key="2">
    <source>
        <dbReference type="ARBA" id="ARBA00022801"/>
    </source>
</evidence>
<dbReference type="EMBL" id="CP011129">
    <property type="protein sequence ID" value="ALN82834.1"/>
    <property type="molecule type" value="Genomic_DNA"/>
</dbReference>
<dbReference type="KEGG" id="lab:LA76x_4731"/>
<evidence type="ECO:0000256" key="1">
    <source>
        <dbReference type="ARBA" id="ARBA00008779"/>
    </source>
</evidence>
<dbReference type="SUPFAM" id="SSF53649">
    <property type="entry name" value="Alkaline phosphatase-like"/>
    <property type="match status" value="1"/>
</dbReference>
<dbReference type="Proteomes" id="UP000060787">
    <property type="component" value="Chromosome"/>
</dbReference>
<proteinExistence type="inferred from homology"/>
<evidence type="ECO:0000313" key="5">
    <source>
        <dbReference type="EMBL" id="ALN82834.1"/>
    </source>
</evidence>
<keyword evidence="6" id="KW-1185">Reference proteome</keyword>
<dbReference type="GO" id="GO:0004065">
    <property type="term" value="F:arylsulfatase activity"/>
    <property type="evidence" value="ECO:0007669"/>
    <property type="project" value="TreeGrafter"/>
</dbReference>
<gene>
    <name evidence="5" type="ORF">LA76x_4731</name>
</gene>
<dbReference type="InterPro" id="IPR017850">
    <property type="entry name" value="Alkaline_phosphatase_core_sf"/>
</dbReference>
<name>A0A0S2FH72_LYSAN</name>
<dbReference type="CDD" id="cd16035">
    <property type="entry name" value="sulfatase_like"/>
    <property type="match status" value="1"/>
</dbReference>
<dbReference type="AlphaFoldDB" id="A0A0S2FH72"/>
<dbReference type="PANTHER" id="PTHR42693">
    <property type="entry name" value="ARYLSULFATASE FAMILY MEMBER"/>
    <property type="match status" value="1"/>
</dbReference>
<dbReference type="Gene3D" id="3.40.720.10">
    <property type="entry name" value="Alkaline Phosphatase, subunit A"/>
    <property type="match status" value="1"/>
</dbReference>
<protein>
    <submittedName>
        <fullName evidence="5">Type I phosphodiesterase / nucleotide pyrophosphatase family protein</fullName>
    </submittedName>
</protein>
<reference evidence="5 6" key="1">
    <citation type="journal article" date="2015" name="BMC Genomics">
        <title>Comparative genomics and metabolic profiling of the genus Lysobacter.</title>
        <authorList>
            <person name="de Bruijn I."/>
            <person name="Cheng X."/>
            <person name="de Jager V."/>
            <person name="Exposito R.G."/>
            <person name="Watrous J."/>
            <person name="Patel N."/>
            <person name="Postma J."/>
            <person name="Dorrestein P.C."/>
            <person name="Kobayashi D."/>
            <person name="Raaijmakers J.M."/>
        </authorList>
    </citation>
    <scope>NUCLEOTIDE SEQUENCE [LARGE SCALE GENOMIC DNA]</scope>
    <source>
        <strain evidence="5 6">76</strain>
    </source>
</reference>
<organism evidence="5 6">
    <name type="scientific">Lysobacter antibioticus</name>
    <dbReference type="NCBI Taxonomy" id="84531"/>
    <lineage>
        <taxon>Bacteria</taxon>
        <taxon>Pseudomonadati</taxon>
        <taxon>Pseudomonadota</taxon>
        <taxon>Gammaproteobacteria</taxon>
        <taxon>Lysobacterales</taxon>
        <taxon>Lysobacteraceae</taxon>
        <taxon>Lysobacter</taxon>
    </lineage>
</organism>
<evidence type="ECO:0000256" key="3">
    <source>
        <dbReference type="SAM" id="MobiDB-lite"/>
    </source>
</evidence>
<sequence length="532" mass="57295">MTAITAWHRAAVCAGLRAMHRAFELALHGATVMALSDLFSNGNKPNLILIVTDQERSLLQWPAAYQSTLAAKMPAMRQLAANGIEFANAFTGACMCSPSRATFLTSQYPARTGCTTTGQQALPQPDVPLPPYFPNGVPNLATVLKAAGYDCYWIGKWHLLGGEEPGSLSTDLQPWGFQSWDPNDAGLNLGTTFLGGGTLIPLQPLQPPGQPVQPNQNDQRYVADARAFLQAPPASPFCLVVSLVNPHDAHLGYLNEASTFYDQATYSLTDAPIPANADEDLSTKPRAQSSFTWGQMSEGQASQQDFVDFYAYLVEYVDSQIQQVLDAMGSELIQQSLIVRFADHGELGLSHGMVEKFVNAYDEAIHVPLLFSNPVAWPQAQTTQALASSVDLLPTLASLLGVSGQFPDLVGTDLSQVLEGSSSSVQDYVHYTYDDIAGDGPSLIRAIRSTQWTYAVYGSASDPGQGGDWEMYDLLADPQQNDNLAGNPAFAMQQLVLEAELQAQMRAKGTTPPSSVWPPQYIAGTSRGAPAT</sequence>
<dbReference type="PANTHER" id="PTHR42693:SF53">
    <property type="entry name" value="ENDO-4-O-SULFATASE"/>
    <property type="match status" value="1"/>
</dbReference>
<dbReference type="InterPro" id="IPR000917">
    <property type="entry name" value="Sulfatase_N"/>
</dbReference>
<evidence type="ECO:0000313" key="6">
    <source>
        <dbReference type="Proteomes" id="UP000060787"/>
    </source>
</evidence>
<evidence type="ECO:0000259" key="4">
    <source>
        <dbReference type="Pfam" id="PF00884"/>
    </source>
</evidence>
<dbReference type="InterPro" id="IPR050738">
    <property type="entry name" value="Sulfatase"/>
</dbReference>
<feature type="domain" description="Sulfatase N-terminal" evidence="4">
    <location>
        <begin position="45"/>
        <end position="402"/>
    </location>
</feature>
<feature type="region of interest" description="Disordered" evidence="3">
    <location>
        <begin position="509"/>
        <end position="532"/>
    </location>
</feature>